<dbReference type="Pfam" id="PF13510">
    <property type="entry name" value="Fer2_4"/>
    <property type="match status" value="1"/>
</dbReference>
<evidence type="ECO:0000313" key="4">
    <source>
        <dbReference type="Proteomes" id="UP000587462"/>
    </source>
</evidence>
<name>A0A7Y7B7A5_STRMO</name>
<protein>
    <submittedName>
        <fullName evidence="3">(2Fe-2S)-binding protein</fullName>
    </submittedName>
</protein>
<evidence type="ECO:0000313" key="3">
    <source>
        <dbReference type="EMBL" id="NVK80347.1"/>
    </source>
</evidence>
<keyword evidence="4" id="KW-1185">Reference proteome</keyword>
<dbReference type="InterPro" id="IPR042204">
    <property type="entry name" value="2Fe-2S-bd_N"/>
</dbReference>
<dbReference type="Gene3D" id="3.10.20.440">
    <property type="entry name" value="2Fe-2S iron-sulphur cluster binding domain, sarcosine oxidase, alpha subunit, N-terminal domain"/>
    <property type="match status" value="1"/>
</dbReference>
<dbReference type="GO" id="GO:0016491">
    <property type="term" value="F:oxidoreductase activity"/>
    <property type="evidence" value="ECO:0007669"/>
    <property type="project" value="UniProtKB-KW"/>
</dbReference>
<dbReference type="AlphaFoldDB" id="A0A7Y7B7A5"/>
<evidence type="ECO:0000256" key="1">
    <source>
        <dbReference type="ARBA" id="ARBA00023002"/>
    </source>
</evidence>
<reference evidence="3 4" key="1">
    <citation type="submission" date="2020-04" db="EMBL/GenBank/DDBJ databases">
        <title>Draft Genome Sequence of Streptomyces morookaense DSM 40503, an 8-azaguanine-producing strain.</title>
        <authorList>
            <person name="Qi J."/>
            <person name="Gao J.-M."/>
        </authorList>
    </citation>
    <scope>NUCLEOTIDE SEQUENCE [LARGE SCALE GENOMIC DNA]</scope>
    <source>
        <strain evidence="3 4">DSM 40503</strain>
    </source>
</reference>
<dbReference type="SUPFAM" id="SSF54292">
    <property type="entry name" value="2Fe-2S ferredoxin-like"/>
    <property type="match status" value="1"/>
</dbReference>
<comment type="caution">
    <text evidence="3">The sequence shown here is derived from an EMBL/GenBank/DDBJ whole genome shotgun (WGS) entry which is preliminary data.</text>
</comment>
<sequence length="102" mass="10438">MPLTVHVDGAPHPARPGQTVAAVLLSTGRTSWRRTRHGGRPRGVFCGIGVCYDCLVTVNGLAGVRACRREVRDGDRIETGSPAAAAPPPDDPSGQPAAGSGA</sequence>
<dbReference type="InterPro" id="IPR036010">
    <property type="entry name" value="2Fe-2S_ferredoxin-like_sf"/>
</dbReference>
<dbReference type="RefSeq" id="WP_171084171.1">
    <property type="nucleotide sequence ID" value="NZ_BNBU01000001.1"/>
</dbReference>
<organism evidence="3 4">
    <name type="scientific">Streptomyces morookaense</name>
    <name type="common">Streptoverticillium morookaense</name>
    <dbReference type="NCBI Taxonomy" id="1970"/>
    <lineage>
        <taxon>Bacteria</taxon>
        <taxon>Bacillati</taxon>
        <taxon>Actinomycetota</taxon>
        <taxon>Actinomycetes</taxon>
        <taxon>Kitasatosporales</taxon>
        <taxon>Streptomycetaceae</taxon>
        <taxon>Streptomyces</taxon>
    </lineage>
</organism>
<evidence type="ECO:0000256" key="2">
    <source>
        <dbReference type="SAM" id="MobiDB-lite"/>
    </source>
</evidence>
<gene>
    <name evidence="3" type="ORF">HG542_22190</name>
</gene>
<keyword evidence="1" id="KW-0560">Oxidoreductase</keyword>
<dbReference type="GO" id="GO:0051536">
    <property type="term" value="F:iron-sulfur cluster binding"/>
    <property type="evidence" value="ECO:0007669"/>
    <property type="project" value="InterPro"/>
</dbReference>
<dbReference type="Proteomes" id="UP000587462">
    <property type="component" value="Unassembled WGS sequence"/>
</dbReference>
<proteinExistence type="predicted"/>
<feature type="compositionally biased region" description="Low complexity" evidence="2">
    <location>
        <begin position="92"/>
        <end position="102"/>
    </location>
</feature>
<dbReference type="EMBL" id="JABBXF010000051">
    <property type="protein sequence ID" value="NVK80347.1"/>
    <property type="molecule type" value="Genomic_DNA"/>
</dbReference>
<feature type="region of interest" description="Disordered" evidence="2">
    <location>
        <begin position="78"/>
        <end position="102"/>
    </location>
</feature>
<accession>A0A7Y7B7A5</accession>